<dbReference type="InterPro" id="IPR027417">
    <property type="entry name" value="P-loop_NTPase"/>
</dbReference>
<dbReference type="Gene3D" id="2.30.30.940">
    <property type="match status" value="1"/>
</dbReference>
<feature type="domain" description="Bartonella effector protein BID" evidence="8">
    <location>
        <begin position="878"/>
        <end position="979"/>
    </location>
</feature>
<evidence type="ECO:0000256" key="5">
    <source>
        <dbReference type="SAM" id="MobiDB-lite"/>
    </source>
</evidence>
<reference evidence="9 10" key="1">
    <citation type="submission" date="2017-02" db="EMBL/GenBank/DDBJ databases">
        <authorList>
            <person name="Jeong S."/>
        </authorList>
    </citation>
    <scope>NUCLEOTIDE SEQUENCE [LARGE SCALE GENOMIC DNA]</scope>
    <source>
        <strain evidence="9 10">RMAR6-6</strain>
        <plasmid evidence="9 10">unnamed2</plasmid>
    </source>
</reference>
<geneLocation type="plasmid" evidence="9 10">
    <name>unnamed2</name>
</geneLocation>
<evidence type="ECO:0000256" key="1">
    <source>
        <dbReference type="ARBA" id="ARBA00010873"/>
    </source>
</evidence>
<keyword evidence="2" id="KW-0547">Nucleotide-binding</keyword>
<dbReference type="Pfam" id="PF03389">
    <property type="entry name" value="MobA_MobL"/>
    <property type="match status" value="1"/>
</dbReference>
<dbReference type="NCBIfam" id="NF010402">
    <property type="entry name" value="PRK13826.1"/>
    <property type="match status" value="1"/>
</dbReference>
<dbReference type="InterPro" id="IPR050534">
    <property type="entry name" value="Coronavir_polyprotein_1ab"/>
</dbReference>
<organism evidence="9 10">
    <name type="scientific">Roseibium algicola</name>
    <dbReference type="NCBI Taxonomy" id="2857014"/>
    <lineage>
        <taxon>Bacteria</taxon>
        <taxon>Pseudomonadati</taxon>
        <taxon>Pseudomonadota</taxon>
        <taxon>Alphaproteobacteria</taxon>
        <taxon>Hyphomicrobiales</taxon>
        <taxon>Stappiaceae</taxon>
        <taxon>Roseibium</taxon>
    </lineage>
</organism>
<proteinExistence type="inferred from homology"/>
<evidence type="ECO:0000313" key="10">
    <source>
        <dbReference type="Proteomes" id="UP000188174"/>
    </source>
</evidence>
<dbReference type="NCBIfam" id="TIGR02768">
    <property type="entry name" value="TraA_Ti"/>
    <property type="match status" value="1"/>
</dbReference>
<dbReference type="PANTHER" id="PTHR43788">
    <property type="entry name" value="DNA2/NAM7 HELICASE FAMILY MEMBER"/>
    <property type="match status" value="1"/>
</dbReference>
<dbReference type="SUPFAM" id="SSF52540">
    <property type="entry name" value="P-loop containing nucleoside triphosphate hydrolases"/>
    <property type="match status" value="2"/>
</dbReference>
<dbReference type="Pfam" id="PF01443">
    <property type="entry name" value="Viral_helicase1"/>
    <property type="match status" value="1"/>
</dbReference>
<dbReference type="InterPro" id="IPR027351">
    <property type="entry name" value="(+)RNA_virus_helicase_core_dom"/>
</dbReference>
<evidence type="ECO:0000256" key="3">
    <source>
        <dbReference type="ARBA" id="ARBA00022840"/>
    </source>
</evidence>
<dbReference type="InterPro" id="IPR005053">
    <property type="entry name" value="MobA_MobL"/>
</dbReference>
<dbReference type="Proteomes" id="UP000188174">
    <property type="component" value="Plasmid unnamed2"/>
</dbReference>
<dbReference type="PANTHER" id="PTHR43788:SF6">
    <property type="entry name" value="DNA HELICASE B"/>
    <property type="match status" value="1"/>
</dbReference>
<dbReference type="EMBL" id="CP019632">
    <property type="protein sequence ID" value="AQQ08155.1"/>
    <property type="molecule type" value="Genomic_DNA"/>
</dbReference>
<feature type="domain" description="MobA/MobL protein" evidence="7">
    <location>
        <begin position="17"/>
        <end position="248"/>
    </location>
</feature>
<comment type="similarity">
    <text evidence="1">Belongs to the MobA/MobL family.</text>
</comment>
<evidence type="ECO:0000259" key="7">
    <source>
        <dbReference type="Pfam" id="PF03389"/>
    </source>
</evidence>
<dbReference type="InterPro" id="IPR014136">
    <property type="entry name" value="TraA_Ti"/>
</dbReference>
<evidence type="ECO:0000259" key="6">
    <source>
        <dbReference type="Pfam" id="PF01443"/>
    </source>
</evidence>
<sequence length="1125" mass="124613">MAIYHFHVQVISRSEGRSSVAAAAYRHRTQMTVSNDLDHKKFNYAHKDGDLVHEELALPDQTPQWFRTLIDGRSVAGASEALWNAVEAHETRANAQLAREIVFALPSELSREENVALVQGYVREALTSRGMIADWVYHDKENNPHVHVMLTMAPLTEAGFGSKWETLLDAKGEPVRAGGQKNGKIQYKAWAGDKETLKQWRELWATHANKSLEQAGQETRIDHRSYEAQGIELRPTSKIGVQARNIAKEAKAQGREADLERAVWHAESCLENVRRIKRRPEIVIDAITREKSVFDERDIAKYLHRYVDDPGKFQDLLARVLNSPDVVKLAVEAVDPETCEMEPAKLTSREMMRLESEMARRADHLVSASSHGVDERSRAAVLSKIQQLSDEQRVAIERITADERMASVVGRAGAGKTTMMKAARQVWESNGYHVAGAALAGKAAEGLEKEAGIASRTLASWQLSWARGEGLPDRKTVFVIDEAGMVDSRQMCVFVETIAKAGAKLILIGDAEQLQPIEAGAAFRSLTGRTGYAELGTIYRQREQWMRDASMDLARGDVAKAINAYRANGHVVSMPLKDQVIKGMIDDWSADYDPSKSMLMLAHLRADVFELNKLARATLIERGLIEEGHKFRTEDGERFFAAGDQIVFLKNDRDLNVKNGMIGRVVEAGEGRIVAEIGAVGGSGGSDQTRRVEVNHKTYRNVDHGYATTIHKSQGATVDKVKVLATLSLDRHLTYVAMTRHREDVKLYHGALSFAKNGGLVEVLSKKGAKDTTLDYAGSELYAQALSYAGSRGLYGLRVAKAMVQNQRRWFGEQRAKLLALGERLAVLGAKLGIGSRGLATNALTVQTEPREQAAPLQPWIKGVEEWALSVTETVEAKLQSDATLTAHWVEIQNRARLVYEQPDEAVKSMRIDDIVKSSGAEQVSARDKLAEELANAPEQFGSLRGKTGMLAGKSAREAREQALNNVPQLSDDVKNYIRLRAEIGDLRTVELERERDLSRVDVPALSPAADGVLSRIRDAIDRNDLNAGLSFLLADKMVEAELGEVAAKLDQRFGERTFMAGLKPEGPAFEKAAARVADEDRSKLADAWPKFNALQKVDAKKRSQEKAQAQVLKKEQVKDQGMTR</sequence>
<dbReference type="Gene3D" id="3.30.930.30">
    <property type="match status" value="1"/>
</dbReference>
<evidence type="ECO:0000256" key="2">
    <source>
        <dbReference type="ARBA" id="ARBA00022741"/>
    </source>
</evidence>
<keyword evidence="9" id="KW-0614">Plasmid</keyword>
<evidence type="ECO:0000313" key="9">
    <source>
        <dbReference type="EMBL" id="AQQ08155.1"/>
    </source>
</evidence>
<dbReference type="Gene3D" id="3.40.50.300">
    <property type="entry name" value="P-loop containing nucleotide triphosphate hydrolases"/>
    <property type="match status" value="2"/>
</dbReference>
<protein>
    <submittedName>
        <fullName evidence="9">Ti-type conjugative transfer relaxase TraA</fullName>
    </submittedName>
</protein>
<evidence type="ECO:0000259" key="8">
    <source>
        <dbReference type="Pfam" id="PF17841"/>
    </source>
</evidence>
<gene>
    <name evidence="9" type="ORF">B0E33_30495</name>
</gene>
<dbReference type="InterPro" id="IPR041533">
    <property type="entry name" value="Bep_BID"/>
</dbReference>
<dbReference type="CDD" id="cd18809">
    <property type="entry name" value="SF1_C_RecD"/>
    <property type="match status" value="1"/>
</dbReference>
<dbReference type="Pfam" id="PF13604">
    <property type="entry name" value="AAA_30"/>
    <property type="match status" value="1"/>
</dbReference>
<keyword evidence="10" id="KW-1185">Reference proteome</keyword>
<feature type="domain" description="(+)RNA virus helicase C-terminal" evidence="6">
    <location>
        <begin position="703"/>
        <end position="748"/>
    </location>
</feature>
<feature type="region of interest" description="Disordered" evidence="5">
    <location>
        <begin position="1103"/>
        <end position="1125"/>
    </location>
</feature>
<dbReference type="RefSeq" id="WP_077294760.1">
    <property type="nucleotide sequence ID" value="NZ_CP019632.1"/>
</dbReference>
<accession>A0ABN4X9L8</accession>
<evidence type="ECO:0000256" key="4">
    <source>
        <dbReference type="ARBA" id="ARBA00022971"/>
    </source>
</evidence>
<keyword evidence="4" id="KW-0184">Conjugation</keyword>
<keyword evidence="3" id="KW-0067">ATP-binding</keyword>
<dbReference type="Pfam" id="PF17841">
    <property type="entry name" value="Bep_C_terminal"/>
    <property type="match status" value="1"/>
</dbReference>
<name>A0ABN4X9L8_9HYPH</name>